<evidence type="ECO:0000313" key="2">
    <source>
        <dbReference type="Proteomes" id="UP000632222"/>
    </source>
</evidence>
<gene>
    <name evidence="1" type="ORF">GCM10008938_07300</name>
</gene>
<dbReference type="InterPro" id="IPR058532">
    <property type="entry name" value="YjbR/MT2646/Rv2570-like"/>
</dbReference>
<dbReference type="Pfam" id="PF04237">
    <property type="entry name" value="YjbR"/>
    <property type="match status" value="1"/>
</dbReference>
<keyword evidence="2" id="KW-1185">Reference proteome</keyword>
<comment type="caution">
    <text evidence="1">The sequence shown here is derived from an EMBL/GenBank/DDBJ whole genome shotgun (WGS) entry which is preliminary data.</text>
</comment>
<protein>
    <submittedName>
        <fullName evidence="1">DNA-binding protein</fullName>
    </submittedName>
</protein>
<sequence>MRYHQDMQTITELREHSLSKRGTTEDFPFGFETLVLRVRGKIFALTDITQDPITVNLKCNPERAIKLREEHPDHIQGGWHMNKKHWNTVLLDGTLPDGLVRELIDHSYALVAKGLPKQDREDLGLVKQAIVSD</sequence>
<keyword evidence="1" id="KW-0238">DNA-binding</keyword>
<dbReference type="SUPFAM" id="SSF142906">
    <property type="entry name" value="YjbR-like"/>
    <property type="match status" value="1"/>
</dbReference>
<dbReference type="Proteomes" id="UP000632222">
    <property type="component" value="Unassembled WGS sequence"/>
</dbReference>
<dbReference type="GO" id="GO:0003677">
    <property type="term" value="F:DNA binding"/>
    <property type="evidence" value="ECO:0007669"/>
    <property type="project" value="UniProtKB-KW"/>
</dbReference>
<organism evidence="1 2">
    <name type="scientific">Deinococcus roseus</name>
    <dbReference type="NCBI Taxonomy" id="392414"/>
    <lineage>
        <taxon>Bacteria</taxon>
        <taxon>Thermotogati</taxon>
        <taxon>Deinococcota</taxon>
        <taxon>Deinococci</taxon>
        <taxon>Deinococcales</taxon>
        <taxon>Deinococcaceae</taxon>
        <taxon>Deinococcus</taxon>
    </lineage>
</organism>
<dbReference type="InterPro" id="IPR007351">
    <property type="entry name" value="YjbR"/>
</dbReference>
<dbReference type="PANTHER" id="PTHR35145">
    <property type="entry name" value="CYTOPLASMIC PROTEIN-RELATED"/>
    <property type="match status" value="1"/>
</dbReference>
<dbReference type="Gene3D" id="3.90.1150.30">
    <property type="match status" value="1"/>
</dbReference>
<dbReference type="InterPro" id="IPR038056">
    <property type="entry name" value="YjbR-like_sf"/>
</dbReference>
<dbReference type="EMBL" id="BMOD01000002">
    <property type="protein sequence ID" value="GGJ23657.1"/>
    <property type="molecule type" value="Genomic_DNA"/>
</dbReference>
<dbReference type="PANTHER" id="PTHR35145:SF1">
    <property type="entry name" value="CYTOPLASMIC PROTEIN"/>
    <property type="match status" value="1"/>
</dbReference>
<name>A0ABQ2CXL2_9DEIO</name>
<proteinExistence type="predicted"/>
<accession>A0ABQ2CXL2</accession>
<reference evidence="2" key="1">
    <citation type="journal article" date="2019" name="Int. J. Syst. Evol. Microbiol.">
        <title>The Global Catalogue of Microorganisms (GCM) 10K type strain sequencing project: providing services to taxonomists for standard genome sequencing and annotation.</title>
        <authorList>
            <consortium name="The Broad Institute Genomics Platform"/>
            <consortium name="The Broad Institute Genome Sequencing Center for Infectious Disease"/>
            <person name="Wu L."/>
            <person name="Ma J."/>
        </authorList>
    </citation>
    <scope>NUCLEOTIDE SEQUENCE [LARGE SCALE GENOMIC DNA]</scope>
    <source>
        <strain evidence="2">JCM 14370</strain>
    </source>
</reference>
<evidence type="ECO:0000313" key="1">
    <source>
        <dbReference type="EMBL" id="GGJ23657.1"/>
    </source>
</evidence>